<reference evidence="1" key="1">
    <citation type="submission" date="2020-05" db="EMBL/GenBank/DDBJ databases">
        <authorList>
            <person name="Chiriac C."/>
            <person name="Salcher M."/>
            <person name="Ghai R."/>
            <person name="Kavagutti S V."/>
        </authorList>
    </citation>
    <scope>NUCLEOTIDE SEQUENCE</scope>
</reference>
<name>A0A6J5T9G5_9CAUD</name>
<dbReference type="EMBL" id="LR797821">
    <property type="protein sequence ID" value="CAB4241373.1"/>
    <property type="molecule type" value="Genomic_DNA"/>
</dbReference>
<sequence>MSKVFYFKKAPTTPVRVVKDERGTSGCASCFFHDHPGGCPERKDEFFAGSGYCMDDQHHYELET</sequence>
<gene>
    <name evidence="1" type="ORF">UFOVP60_32</name>
</gene>
<proteinExistence type="predicted"/>
<accession>A0A6J5T9G5</accession>
<evidence type="ECO:0000313" key="1">
    <source>
        <dbReference type="EMBL" id="CAB4241373.1"/>
    </source>
</evidence>
<protein>
    <submittedName>
        <fullName evidence="1">Uncharacterized protein</fullName>
    </submittedName>
</protein>
<organism evidence="1">
    <name type="scientific">uncultured Caudovirales phage</name>
    <dbReference type="NCBI Taxonomy" id="2100421"/>
    <lineage>
        <taxon>Viruses</taxon>
        <taxon>Duplodnaviria</taxon>
        <taxon>Heunggongvirae</taxon>
        <taxon>Uroviricota</taxon>
        <taxon>Caudoviricetes</taxon>
        <taxon>Peduoviridae</taxon>
        <taxon>Maltschvirus</taxon>
        <taxon>Maltschvirus maltsch</taxon>
    </lineage>
</organism>